<evidence type="ECO:0000313" key="1">
    <source>
        <dbReference type="EMBL" id="KAE9329243.1"/>
    </source>
</evidence>
<sequence>MMLLCTMLVQELAQEPMVQELAQEPTEKMAQELTQKLGAEDFELGES</sequence>
<gene>
    <name evidence="1" type="ORF">PF008_g15986</name>
</gene>
<reference evidence="1 2" key="1">
    <citation type="submission" date="2018-09" db="EMBL/GenBank/DDBJ databases">
        <title>Genomic investigation of the strawberry pathogen Phytophthora fragariae indicates pathogenicity is determined by transcriptional variation in three key races.</title>
        <authorList>
            <person name="Adams T.M."/>
            <person name="Armitage A.D."/>
            <person name="Sobczyk M.K."/>
            <person name="Bates H.J."/>
            <person name="Dunwell J.M."/>
            <person name="Nellist C.F."/>
            <person name="Harrison R.J."/>
        </authorList>
    </citation>
    <scope>NUCLEOTIDE SEQUENCE [LARGE SCALE GENOMIC DNA]</scope>
    <source>
        <strain evidence="1 2">NOV-77</strain>
    </source>
</reference>
<protein>
    <submittedName>
        <fullName evidence="1">Uncharacterized protein</fullName>
    </submittedName>
</protein>
<dbReference type="Proteomes" id="UP000486351">
    <property type="component" value="Unassembled WGS sequence"/>
</dbReference>
<proteinExistence type="predicted"/>
<comment type="caution">
    <text evidence="1">The sequence shown here is derived from an EMBL/GenBank/DDBJ whole genome shotgun (WGS) entry which is preliminary data.</text>
</comment>
<name>A0A6G0RCN7_9STRA</name>
<organism evidence="1 2">
    <name type="scientific">Phytophthora fragariae</name>
    <dbReference type="NCBI Taxonomy" id="53985"/>
    <lineage>
        <taxon>Eukaryota</taxon>
        <taxon>Sar</taxon>
        <taxon>Stramenopiles</taxon>
        <taxon>Oomycota</taxon>
        <taxon>Peronosporomycetes</taxon>
        <taxon>Peronosporales</taxon>
        <taxon>Peronosporaceae</taxon>
        <taxon>Phytophthora</taxon>
    </lineage>
</organism>
<evidence type="ECO:0000313" key="2">
    <source>
        <dbReference type="Proteomes" id="UP000486351"/>
    </source>
</evidence>
<accession>A0A6G0RCN7</accession>
<dbReference type="EMBL" id="QXFY01001071">
    <property type="protein sequence ID" value="KAE9329243.1"/>
    <property type="molecule type" value="Genomic_DNA"/>
</dbReference>
<dbReference type="AlphaFoldDB" id="A0A6G0RCN7"/>